<dbReference type="NCBIfam" id="TIGR02985">
    <property type="entry name" value="Sig70_bacteroi1"/>
    <property type="match status" value="1"/>
</dbReference>
<evidence type="ECO:0000256" key="2">
    <source>
        <dbReference type="ARBA" id="ARBA00023015"/>
    </source>
</evidence>
<dbReference type="Proteomes" id="UP000541352">
    <property type="component" value="Unassembled WGS sequence"/>
</dbReference>
<dbReference type="Pfam" id="PF08281">
    <property type="entry name" value="Sigma70_r4_2"/>
    <property type="match status" value="1"/>
</dbReference>
<dbReference type="PANTHER" id="PTHR43133:SF46">
    <property type="entry name" value="RNA POLYMERASE SIGMA-70 FACTOR ECF SUBFAMILY"/>
    <property type="match status" value="1"/>
</dbReference>
<feature type="domain" description="RNA polymerase sigma-70 region 2" evidence="5">
    <location>
        <begin position="52"/>
        <end position="115"/>
    </location>
</feature>
<comment type="caution">
    <text evidence="7">The sequence shown here is derived from an EMBL/GenBank/DDBJ whole genome shotgun (WGS) entry which is preliminary data.</text>
</comment>
<dbReference type="CDD" id="cd06171">
    <property type="entry name" value="Sigma70_r4"/>
    <property type="match status" value="1"/>
</dbReference>
<dbReference type="InterPro" id="IPR013324">
    <property type="entry name" value="RNA_pol_sigma_r3/r4-like"/>
</dbReference>
<keyword evidence="4" id="KW-0804">Transcription</keyword>
<dbReference type="EMBL" id="JACIBY010000019">
    <property type="protein sequence ID" value="MBB3841612.1"/>
    <property type="molecule type" value="Genomic_DNA"/>
</dbReference>
<keyword evidence="2" id="KW-0805">Transcription regulation</keyword>
<dbReference type="InterPro" id="IPR013249">
    <property type="entry name" value="RNA_pol_sigma70_r4_t2"/>
</dbReference>
<evidence type="ECO:0000256" key="3">
    <source>
        <dbReference type="ARBA" id="ARBA00023082"/>
    </source>
</evidence>
<accession>A0A7W5ZQ33</accession>
<dbReference type="InterPro" id="IPR013325">
    <property type="entry name" value="RNA_pol_sigma_r2"/>
</dbReference>
<reference evidence="7 8" key="1">
    <citation type="submission" date="2020-08" db="EMBL/GenBank/DDBJ databases">
        <title>Genomic Encyclopedia of Type Strains, Phase IV (KMG-IV): sequencing the most valuable type-strain genomes for metagenomic binning, comparative biology and taxonomic classification.</title>
        <authorList>
            <person name="Goeker M."/>
        </authorList>
    </citation>
    <scope>NUCLEOTIDE SEQUENCE [LARGE SCALE GENOMIC DNA]</scope>
    <source>
        <strain evidence="7 8">DSM 17976</strain>
    </source>
</reference>
<dbReference type="InterPro" id="IPR014284">
    <property type="entry name" value="RNA_pol_sigma-70_dom"/>
</dbReference>
<keyword evidence="8" id="KW-1185">Reference proteome</keyword>
<evidence type="ECO:0000256" key="1">
    <source>
        <dbReference type="ARBA" id="ARBA00010641"/>
    </source>
</evidence>
<evidence type="ECO:0000313" key="7">
    <source>
        <dbReference type="EMBL" id="MBB3841612.1"/>
    </source>
</evidence>
<dbReference type="InterPro" id="IPR039425">
    <property type="entry name" value="RNA_pol_sigma-70-like"/>
</dbReference>
<evidence type="ECO:0000256" key="4">
    <source>
        <dbReference type="ARBA" id="ARBA00023163"/>
    </source>
</evidence>
<proteinExistence type="inferred from homology"/>
<dbReference type="GO" id="GO:0003677">
    <property type="term" value="F:DNA binding"/>
    <property type="evidence" value="ECO:0007669"/>
    <property type="project" value="InterPro"/>
</dbReference>
<dbReference type="GO" id="GO:0006352">
    <property type="term" value="P:DNA-templated transcription initiation"/>
    <property type="evidence" value="ECO:0007669"/>
    <property type="project" value="InterPro"/>
</dbReference>
<dbReference type="InterPro" id="IPR014327">
    <property type="entry name" value="RNA_pol_sigma70_bacteroid"/>
</dbReference>
<dbReference type="SUPFAM" id="SSF88659">
    <property type="entry name" value="Sigma3 and sigma4 domains of RNA polymerase sigma factors"/>
    <property type="match status" value="1"/>
</dbReference>
<dbReference type="AlphaFoldDB" id="A0A7W5ZQ33"/>
<evidence type="ECO:0000313" key="8">
    <source>
        <dbReference type="Proteomes" id="UP000541352"/>
    </source>
</evidence>
<gene>
    <name evidence="7" type="ORF">FHS57_005641</name>
</gene>
<feature type="domain" description="RNA polymerase sigma factor 70 region 4 type 2" evidence="6">
    <location>
        <begin position="150"/>
        <end position="197"/>
    </location>
</feature>
<dbReference type="Gene3D" id="1.10.1740.10">
    <property type="match status" value="1"/>
</dbReference>
<protein>
    <submittedName>
        <fullName evidence="7">RNA polymerase sigma-70 factor (ECF subfamily)</fullName>
    </submittedName>
</protein>
<evidence type="ECO:0000259" key="6">
    <source>
        <dbReference type="Pfam" id="PF08281"/>
    </source>
</evidence>
<comment type="similarity">
    <text evidence="1">Belongs to the sigma-70 factor family. ECF subfamily.</text>
</comment>
<evidence type="ECO:0000259" key="5">
    <source>
        <dbReference type="Pfam" id="PF04542"/>
    </source>
</evidence>
<dbReference type="InterPro" id="IPR007627">
    <property type="entry name" value="RNA_pol_sigma70_r2"/>
</dbReference>
<dbReference type="PANTHER" id="PTHR43133">
    <property type="entry name" value="RNA POLYMERASE ECF-TYPE SIGMA FACTO"/>
    <property type="match status" value="1"/>
</dbReference>
<dbReference type="RefSeq" id="WP_183979391.1">
    <property type="nucleotide sequence ID" value="NZ_JACIBY010000019.1"/>
</dbReference>
<dbReference type="InterPro" id="IPR036388">
    <property type="entry name" value="WH-like_DNA-bd_sf"/>
</dbReference>
<keyword evidence="3" id="KW-0731">Sigma factor</keyword>
<organism evidence="7 8">
    <name type="scientific">Runella defluvii</name>
    <dbReference type="NCBI Taxonomy" id="370973"/>
    <lineage>
        <taxon>Bacteria</taxon>
        <taxon>Pseudomonadati</taxon>
        <taxon>Bacteroidota</taxon>
        <taxon>Cytophagia</taxon>
        <taxon>Cytophagales</taxon>
        <taxon>Spirosomataceae</taxon>
        <taxon>Runella</taxon>
    </lineage>
</organism>
<dbReference type="NCBIfam" id="TIGR02937">
    <property type="entry name" value="sigma70-ECF"/>
    <property type="match status" value="1"/>
</dbReference>
<name>A0A7W5ZQ33_9BACT</name>
<dbReference type="Pfam" id="PF04542">
    <property type="entry name" value="Sigma70_r2"/>
    <property type="match status" value="1"/>
</dbReference>
<sequence>MKQVNNNYIETKGTPITTPLSSSDDKKVVEFDDELFIRKTFETNAREGMALLYKRYYQPLCTHAVKYVGSRETAEDLVSEIFFQLYANKTFSDITSSYRFYLFRAVRNKAYNHLRWDLSRKADLLEAAQKPMLDEYQPDHISQFEELYHDVEEAVNKLPIERRKIYLMRKFEGKKYQEIADELNLSVKTVDVQLHRANQYIRALLKGKWLLSEVLVVLSLVF</sequence>
<dbReference type="SUPFAM" id="SSF88946">
    <property type="entry name" value="Sigma2 domain of RNA polymerase sigma factors"/>
    <property type="match status" value="1"/>
</dbReference>
<dbReference type="Gene3D" id="1.10.10.10">
    <property type="entry name" value="Winged helix-like DNA-binding domain superfamily/Winged helix DNA-binding domain"/>
    <property type="match status" value="1"/>
</dbReference>
<dbReference type="GO" id="GO:0016987">
    <property type="term" value="F:sigma factor activity"/>
    <property type="evidence" value="ECO:0007669"/>
    <property type="project" value="UniProtKB-KW"/>
</dbReference>